<organism evidence="1 2">
    <name type="scientific">Nonomuraea maritima</name>
    <dbReference type="NCBI Taxonomy" id="683260"/>
    <lineage>
        <taxon>Bacteria</taxon>
        <taxon>Bacillati</taxon>
        <taxon>Actinomycetota</taxon>
        <taxon>Actinomycetes</taxon>
        <taxon>Streptosporangiales</taxon>
        <taxon>Streptosporangiaceae</taxon>
        <taxon>Nonomuraea</taxon>
    </lineage>
</organism>
<dbReference type="Proteomes" id="UP000198683">
    <property type="component" value="Unassembled WGS sequence"/>
</dbReference>
<dbReference type="RefSeq" id="WP_176903568.1">
    <property type="nucleotide sequence ID" value="NZ_FNFB01000062.1"/>
</dbReference>
<gene>
    <name evidence="1" type="ORF">SAMN05421874_1624</name>
</gene>
<accession>A0A1G9SN49</accession>
<dbReference type="AlphaFoldDB" id="A0A1G9SN49"/>
<evidence type="ECO:0000313" key="2">
    <source>
        <dbReference type="Proteomes" id="UP000198683"/>
    </source>
</evidence>
<name>A0A1G9SN49_9ACTN</name>
<evidence type="ECO:0000313" key="1">
    <source>
        <dbReference type="EMBL" id="SDM36757.1"/>
    </source>
</evidence>
<reference evidence="1 2" key="1">
    <citation type="submission" date="2016-10" db="EMBL/GenBank/DDBJ databases">
        <authorList>
            <person name="de Groot N.N."/>
        </authorList>
    </citation>
    <scope>NUCLEOTIDE SEQUENCE [LARGE SCALE GENOMIC DNA]</scope>
    <source>
        <strain evidence="1 2">CGMCC 4.5681</strain>
    </source>
</reference>
<keyword evidence="2" id="KW-1185">Reference proteome</keyword>
<protein>
    <submittedName>
        <fullName evidence="1">Uncharacterized protein</fullName>
    </submittedName>
</protein>
<sequence length="57" mass="6408">MNGRFQCSDCGTRSASPYGCRRCGTTTGRQLQRCTTHGARCMPGCRFCRLLTRSQWS</sequence>
<dbReference type="STRING" id="683260.SAMN05421874_1624"/>
<dbReference type="EMBL" id="FNFB01000062">
    <property type="protein sequence ID" value="SDM36757.1"/>
    <property type="molecule type" value="Genomic_DNA"/>
</dbReference>
<proteinExistence type="predicted"/>